<reference evidence="5" key="2">
    <citation type="submission" date="2012-11" db="EMBL/GenBank/DDBJ databases">
        <authorList>
            <person name="Kuo A."/>
            <person name="Curtis B.A."/>
            <person name="Tanifuji G."/>
            <person name="Burki F."/>
            <person name="Gruber A."/>
            <person name="Irimia M."/>
            <person name="Maruyama S."/>
            <person name="Arias M.C."/>
            <person name="Ball S.G."/>
            <person name="Gile G.H."/>
            <person name="Hirakawa Y."/>
            <person name="Hopkins J.F."/>
            <person name="Rensing S.A."/>
            <person name="Schmutz J."/>
            <person name="Symeonidi A."/>
            <person name="Elias M."/>
            <person name="Eveleigh R.J."/>
            <person name="Herman E.K."/>
            <person name="Klute M.J."/>
            <person name="Nakayama T."/>
            <person name="Obornik M."/>
            <person name="Reyes-Prieto A."/>
            <person name="Armbrust E.V."/>
            <person name="Aves S.J."/>
            <person name="Beiko R.G."/>
            <person name="Coutinho P."/>
            <person name="Dacks J.B."/>
            <person name="Durnford D.G."/>
            <person name="Fast N.M."/>
            <person name="Green B.R."/>
            <person name="Grisdale C."/>
            <person name="Hempe F."/>
            <person name="Henrissat B."/>
            <person name="Hoppner M.P."/>
            <person name="Ishida K.-I."/>
            <person name="Kim E."/>
            <person name="Koreny L."/>
            <person name="Kroth P.G."/>
            <person name="Liu Y."/>
            <person name="Malik S.-B."/>
            <person name="Maier U.G."/>
            <person name="McRose D."/>
            <person name="Mock T."/>
            <person name="Neilson J.A."/>
            <person name="Onodera N.T."/>
            <person name="Poole A.M."/>
            <person name="Pritham E.J."/>
            <person name="Richards T.A."/>
            <person name="Rocap G."/>
            <person name="Roy S.W."/>
            <person name="Sarai C."/>
            <person name="Schaack S."/>
            <person name="Shirato S."/>
            <person name="Slamovits C.H."/>
            <person name="Spencer D.F."/>
            <person name="Suzuki S."/>
            <person name="Worden A.Z."/>
            <person name="Zauner S."/>
            <person name="Barry K."/>
            <person name="Bell C."/>
            <person name="Bharti A.K."/>
            <person name="Crow J.A."/>
            <person name="Grimwood J."/>
            <person name="Kramer R."/>
            <person name="Lindquist E."/>
            <person name="Lucas S."/>
            <person name="Salamov A."/>
            <person name="McFadden G.I."/>
            <person name="Lane C.E."/>
            <person name="Keeling P.J."/>
            <person name="Gray M.W."/>
            <person name="Grigoriev I.V."/>
            <person name="Archibald J.M."/>
        </authorList>
    </citation>
    <scope>NUCLEOTIDE SEQUENCE</scope>
    <source>
        <strain evidence="5">CCMP2712</strain>
    </source>
</reference>
<accession>L1K3K0</accession>
<dbReference type="Proteomes" id="UP000011087">
    <property type="component" value="Unassembled WGS sequence"/>
</dbReference>
<dbReference type="PaxDb" id="55529-EKX54938"/>
<name>L1K3K0_GUITC</name>
<dbReference type="RefSeq" id="XP_005841918.1">
    <property type="nucleotide sequence ID" value="XM_005841861.1"/>
</dbReference>
<dbReference type="HOGENOM" id="CLU_851117_0_0_1"/>
<reference evidence="3 5" key="1">
    <citation type="journal article" date="2012" name="Nature">
        <title>Algal genomes reveal evolutionary mosaicism and the fate of nucleomorphs.</title>
        <authorList>
            <consortium name="DOE Joint Genome Institute"/>
            <person name="Curtis B.A."/>
            <person name="Tanifuji G."/>
            <person name="Burki F."/>
            <person name="Gruber A."/>
            <person name="Irimia M."/>
            <person name="Maruyama S."/>
            <person name="Arias M.C."/>
            <person name="Ball S.G."/>
            <person name="Gile G.H."/>
            <person name="Hirakawa Y."/>
            <person name="Hopkins J.F."/>
            <person name="Kuo A."/>
            <person name="Rensing S.A."/>
            <person name="Schmutz J."/>
            <person name="Symeonidi A."/>
            <person name="Elias M."/>
            <person name="Eveleigh R.J."/>
            <person name="Herman E.K."/>
            <person name="Klute M.J."/>
            <person name="Nakayama T."/>
            <person name="Obornik M."/>
            <person name="Reyes-Prieto A."/>
            <person name="Armbrust E.V."/>
            <person name="Aves S.J."/>
            <person name="Beiko R.G."/>
            <person name="Coutinho P."/>
            <person name="Dacks J.B."/>
            <person name="Durnford D.G."/>
            <person name="Fast N.M."/>
            <person name="Green B.R."/>
            <person name="Grisdale C.J."/>
            <person name="Hempel F."/>
            <person name="Henrissat B."/>
            <person name="Hoppner M.P."/>
            <person name="Ishida K."/>
            <person name="Kim E."/>
            <person name="Koreny L."/>
            <person name="Kroth P.G."/>
            <person name="Liu Y."/>
            <person name="Malik S.B."/>
            <person name="Maier U.G."/>
            <person name="McRose D."/>
            <person name="Mock T."/>
            <person name="Neilson J.A."/>
            <person name="Onodera N.T."/>
            <person name="Poole A.M."/>
            <person name="Pritham E.J."/>
            <person name="Richards T.A."/>
            <person name="Rocap G."/>
            <person name="Roy S.W."/>
            <person name="Sarai C."/>
            <person name="Schaack S."/>
            <person name="Shirato S."/>
            <person name="Slamovits C.H."/>
            <person name="Spencer D.F."/>
            <person name="Suzuki S."/>
            <person name="Worden A.Z."/>
            <person name="Zauner S."/>
            <person name="Barry K."/>
            <person name="Bell C."/>
            <person name="Bharti A.K."/>
            <person name="Crow J.A."/>
            <person name="Grimwood J."/>
            <person name="Kramer R."/>
            <person name="Lindquist E."/>
            <person name="Lucas S."/>
            <person name="Salamov A."/>
            <person name="McFadden G.I."/>
            <person name="Lane C.E."/>
            <person name="Keeling P.J."/>
            <person name="Gray M.W."/>
            <person name="Grigoriev I.V."/>
            <person name="Archibald J.M."/>
        </authorList>
    </citation>
    <scope>NUCLEOTIDE SEQUENCE</scope>
    <source>
        <strain evidence="3 5">CCMP2712</strain>
    </source>
</reference>
<dbReference type="EMBL" id="JH992966">
    <property type="protein sequence ID" value="EKX54938.1"/>
    <property type="molecule type" value="Genomic_DNA"/>
</dbReference>
<feature type="region of interest" description="Disordered" evidence="1">
    <location>
        <begin position="187"/>
        <end position="211"/>
    </location>
</feature>
<feature type="compositionally biased region" description="Polar residues" evidence="1">
    <location>
        <begin position="187"/>
        <end position="205"/>
    </location>
</feature>
<protein>
    <submittedName>
        <fullName evidence="3 4">Uncharacterized protein</fullName>
    </submittedName>
</protein>
<organism evidence="3">
    <name type="scientific">Guillardia theta (strain CCMP2712)</name>
    <name type="common">Cryptophyte</name>
    <dbReference type="NCBI Taxonomy" id="905079"/>
    <lineage>
        <taxon>Eukaryota</taxon>
        <taxon>Cryptophyceae</taxon>
        <taxon>Pyrenomonadales</taxon>
        <taxon>Geminigeraceae</taxon>
        <taxon>Guillardia</taxon>
    </lineage>
</organism>
<dbReference type="KEGG" id="gtt:GUITHDRAFT_99588"/>
<dbReference type="EnsemblProtists" id="EKX54938">
    <property type="protein sequence ID" value="EKX54938"/>
    <property type="gene ID" value="GUITHDRAFT_99588"/>
</dbReference>
<dbReference type="AlphaFoldDB" id="L1K3K0"/>
<feature type="region of interest" description="Disordered" evidence="1">
    <location>
        <begin position="247"/>
        <end position="298"/>
    </location>
</feature>
<feature type="region of interest" description="Disordered" evidence="1">
    <location>
        <begin position="55"/>
        <end position="100"/>
    </location>
</feature>
<keyword evidence="2" id="KW-0732">Signal</keyword>
<proteinExistence type="predicted"/>
<keyword evidence="5" id="KW-1185">Reference proteome</keyword>
<reference evidence="4" key="3">
    <citation type="submission" date="2016-03" db="UniProtKB">
        <authorList>
            <consortium name="EnsemblProtists"/>
        </authorList>
    </citation>
    <scope>IDENTIFICATION</scope>
</reference>
<dbReference type="GeneID" id="17311472"/>
<feature type="signal peptide" evidence="2">
    <location>
        <begin position="1"/>
        <end position="18"/>
    </location>
</feature>
<gene>
    <name evidence="3" type="ORF">GUITHDRAFT_99588</name>
</gene>
<evidence type="ECO:0000313" key="4">
    <source>
        <dbReference type="EnsemblProtists" id="EKX54938"/>
    </source>
</evidence>
<evidence type="ECO:0000256" key="1">
    <source>
        <dbReference type="SAM" id="MobiDB-lite"/>
    </source>
</evidence>
<feature type="chain" id="PRO_5008772124" evidence="2">
    <location>
        <begin position="19"/>
        <end position="327"/>
    </location>
</feature>
<evidence type="ECO:0000256" key="2">
    <source>
        <dbReference type="SAM" id="SignalP"/>
    </source>
</evidence>
<evidence type="ECO:0000313" key="3">
    <source>
        <dbReference type="EMBL" id="EKX54938.1"/>
    </source>
</evidence>
<sequence>MSCRKLLGLAMVLVAVSSQEEAMRGGRSADLAEKLPGASCPLRVCVRNVLRGGQRTRNRGQSASTMAGFRHDPMSDETDEPAARSRAALRRKKNRAYRRRKREMREQELELRKHEALLAAISCLCPGSKVLCYVKVNGGLKSKSARMCNISNVGQDDVLVALENGKQQRIPRTTEWILAVKRVDVNETQPSSQMSSTLAGQNASRSTRDKAKVDEMLRNAGIKVRPPKHVDAKRFIEIGLRRKSKRLDRNRERTRAKVEQQRISLAEERKKEQQEKKSMREARRAEKQAKREEMYQQKKEQVLNDRDFREAFENVGSCTLIVTMRLT</sequence>
<feature type="compositionally biased region" description="Basic residues" evidence="1">
    <location>
        <begin position="87"/>
        <end position="100"/>
    </location>
</feature>
<evidence type="ECO:0000313" key="5">
    <source>
        <dbReference type="Proteomes" id="UP000011087"/>
    </source>
</evidence>